<evidence type="ECO:0000259" key="2">
    <source>
        <dbReference type="Pfam" id="PF02517"/>
    </source>
</evidence>
<feature type="transmembrane region" description="Helical" evidence="1">
    <location>
        <begin position="112"/>
        <end position="135"/>
    </location>
</feature>
<feature type="domain" description="CAAX prenyl protease 2/Lysostaphin resistance protein A-like" evidence="2">
    <location>
        <begin position="121"/>
        <end position="234"/>
    </location>
</feature>
<dbReference type="GO" id="GO:0004175">
    <property type="term" value="F:endopeptidase activity"/>
    <property type="evidence" value="ECO:0007669"/>
    <property type="project" value="UniProtKB-ARBA"/>
</dbReference>
<protein>
    <submittedName>
        <fullName evidence="3">Energy-converting hydrogenase Eha subunit E</fullName>
    </submittedName>
</protein>
<feature type="transmembrane region" description="Helical" evidence="1">
    <location>
        <begin position="47"/>
        <end position="67"/>
    </location>
</feature>
<keyword evidence="4" id="KW-1185">Reference proteome</keyword>
<organism evidence="3 4">
    <name type="scientific">Longispora fulva</name>
    <dbReference type="NCBI Taxonomy" id="619741"/>
    <lineage>
        <taxon>Bacteria</taxon>
        <taxon>Bacillati</taxon>
        <taxon>Actinomycetota</taxon>
        <taxon>Actinomycetes</taxon>
        <taxon>Micromonosporales</taxon>
        <taxon>Micromonosporaceae</taxon>
        <taxon>Longispora</taxon>
    </lineage>
</organism>
<evidence type="ECO:0000256" key="1">
    <source>
        <dbReference type="SAM" id="Phobius"/>
    </source>
</evidence>
<dbReference type="GO" id="GO:0080120">
    <property type="term" value="P:CAAX-box protein maturation"/>
    <property type="evidence" value="ECO:0007669"/>
    <property type="project" value="UniProtKB-ARBA"/>
</dbReference>
<evidence type="ECO:0000313" key="3">
    <source>
        <dbReference type="EMBL" id="MBG6138098.1"/>
    </source>
</evidence>
<sequence length="246" mass="25589">MDLLVRVEAPLTSPSRPRLQAALAGSVALLAGTAVMVSMTLPSWAYPLWNTAMALVLLGGALAVGLTPARLGITVKRRTVIVATIGVLAVVAVYAIGLALPATRAAFHDNRAAGLGVGGLAWAMLVRVPFGTVLIEELAFRGVLPALMGADGQTWRWQPVLGASALFGLWHFFPALHLAQHNQAVHALLGSSGTVIAPLVAMLAAMGAGVFLSAWRHAGRGLLAPFLFHTATNAGGYMLAWILLPS</sequence>
<name>A0A8J7GK41_9ACTN</name>
<accession>A0A8J7GK41</accession>
<reference evidence="3" key="1">
    <citation type="submission" date="2020-11" db="EMBL/GenBank/DDBJ databases">
        <title>Sequencing the genomes of 1000 actinobacteria strains.</title>
        <authorList>
            <person name="Klenk H.-P."/>
        </authorList>
    </citation>
    <scope>NUCLEOTIDE SEQUENCE</scope>
    <source>
        <strain evidence="3">DSM 45356</strain>
    </source>
</reference>
<dbReference type="AlphaFoldDB" id="A0A8J7GK41"/>
<gene>
    <name evidence="3" type="ORF">IW245_004292</name>
</gene>
<keyword evidence="1" id="KW-0812">Transmembrane</keyword>
<dbReference type="Proteomes" id="UP000622552">
    <property type="component" value="Unassembled WGS sequence"/>
</dbReference>
<proteinExistence type="predicted"/>
<dbReference type="Pfam" id="PF02517">
    <property type="entry name" value="Rce1-like"/>
    <property type="match status" value="1"/>
</dbReference>
<keyword evidence="1" id="KW-0472">Membrane</keyword>
<comment type="caution">
    <text evidence="3">The sequence shown here is derived from an EMBL/GenBank/DDBJ whole genome shotgun (WGS) entry which is preliminary data.</text>
</comment>
<dbReference type="InterPro" id="IPR003675">
    <property type="entry name" value="Rce1/LyrA-like_dom"/>
</dbReference>
<dbReference type="RefSeq" id="WP_197004888.1">
    <property type="nucleotide sequence ID" value="NZ_BONS01000017.1"/>
</dbReference>
<feature type="transmembrane region" description="Helical" evidence="1">
    <location>
        <begin position="193"/>
        <end position="215"/>
    </location>
</feature>
<feature type="transmembrane region" description="Helical" evidence="1">
    <location>
        <begin position="79"/>
        <end position="100"/>
    </location>
</feature>
<feature type="transmembrane region" description="Helical" evidence="1">
    <location>
        <begin position="21"/>
        <end position="41"/>
    </location>
</feature>
<keyword evidence="1" id="KW-1133">Transmembrane helix</keyword>
<feature type="transmembrane region" description="Helical" evidence="1">
    <location>
        <begin position="155"/>
        <end position="173"/>
    </location>
</feature>
<evidence type="ECO:0000313" key="4">
    <source>
        <dbReference type="Proteomes" id="UP000622552"/>
    </source>
</evidence>
<dbReference type="EMBL" id="JADOUF010000001">
    <property type="protein sequence ID" value="MBG6138098.1"/>
    <property type="molecule type" value="Genomic_DNA"/>
</dbReference>
<feature type="transmembrane region" description="Helical" evidence="1">
    <location>
        <begin position="222"/>
        <end position="244"/>
    </location>
</feature>